<dbReference type="InterPro" id="IPR050266">
    <property type="entry name" value="AB_hydrolase_sf"/>
</dbReference>
<feature type="domain" description="AB hydrolase-1" evidence="1">
    <location>
        <begin position="32"/>
        <end position="132"/>
    </location>
</feature>
<dbReference type="PRINTS" id="PR00111">
    <property type="entry name" value="ABHYDROLASE"/>
</dbReference>
<dbReference type="GO" id="GO:0016020">
    <property type="term" value="C:membrane"/>
    <property type="evidence" value="ECO:0007669"/>
    <property type="project" value="TreeGrafter"/>
</dbReference>
<dbReference type="InterPro" id="IPR029058">
    <property type="entry name" value="AB_hydrolase_fold"/>
</dbReference>
<dbReference type="InterPro" id="IPR000073">
    <property type="entry name" value="AB_hydrolase_1"/>
</dbReference>
<sequence length="286" mass="32527">MEISRHFVKISALNQKINVHYRTAGESHLPKLIVLHPSPLSSEFMQGIIEQFAAEYHVVAWDLPGYGDSDKLTQSSLSLVDYSNCLATFMEVLGISSAIIYGNATGAQLAIEFAKLFPQKSSKLLLENVAWFYPQERETLLANYFPDLSPKTDGSHLALMWKMANQLYQYFPWYDTSAQAKLSAPMPSQEVIMQTFKGYLKAGERYSDAYIAAINNEDPKQLAAVPIPVDILVWQHSIIYHYCQRLYDVELPENIQIHTESGDLMARYKQLVLLAKNQNKRETTCH</sequence>
<dbReference type="PANTHER" id="PTHR43798">
    <property type="entry name" value="MONOACYLGLYCEROL LIPASE"/>
    <property type="match status" value="1"/>
</dbReference>
<keyword evidence="3" id="KW-1185">Reference proteome</keyword>
<reference evidence="2 3" key="1">
    <citation type="submission" date="2020-04" db="EMBL/GenBank/DDBJ databases">
        <title>Thalassotalea sp. M1531, isolated from the surface of marine red alga.</title>
        <authorList>
            <person name="Pang L."/>
            <person name="Lu D.-C."/>
        </authorList>
    </citation>
    <scope>NUCLEOTIDE SEQUENCE [LARGE SCALE GENOMIC DNA]</scope>
    <source>
        <strain evidence="2 3">M1531</strain>
    </source>
</reference>
<dbReference type="Gene3D" id="3.40.50.1820">
    <property type="entry name" value="alpha/beta hydrolase"/>
    <property type="match status" value="1"/>
</dbReference>
<protein>
    <submittedName>
        <fullName evidence="2">Alpha/beta hydrolase</fullName>
    </submittedName>
</protein>
<organism evidence="2 3">
    <name type="scientific">Thalassotalea algicola</name>
    <dbReference type="NCBI Taxonomy" id="2716224"/>
    <lineage>
        <taxon>Bacteria</taxon>
        <taxon>Pseudomonadati</taxon>
        <taxon>Pseudomonadota</taxon>
        <taxon>Gammaproteobacteria</taxon>
        <taxon>Alteromonadales</taxon>
        <taxon>Colwelliaceae</taxon>
        <taxon>Thalassotalea</taxon>
    </lineage>
</organism>
<accession>A0A7Y0Q5U7</accession>
<keyword evidence="2" id="KW-0378">Hydrolase</keyword>
<name>A0A7Y0Q5U7_9GAMM</name>
<evidence type="ECO:0000313" key="2">
    <source>
        <dbReference type="EMBL" id="NMP30107.1"/>
    </source>
</evidence>
<comment type="caution">
    <text evidence="2">The sequence shown here is derived from an EMBL/GenBank/DDBJ whole genome shotgun (WGS) entry which is preliminary data.</text>
</comment>
<dbReference type="GO" id="GO:0016787">
    <property type="term" value="F:hydrolase activity"/>
    <property type="evidence" value="ECO:0007669"/>
    <property type="project" value="UniProtKB-KW"/>
</dbReference>
<dbReference type="SUPFAM" id="SSF53474">
    <property type="entry name" value="alpha/beta-Hydrolases"/>
    <property type="match status" value="1"/>
</dbReference>
<dbReference type="RefSeq" id="WP_169073449.1">
    <property type="nucleotide sequence ID" value="NZ_JABBXH010000001.1"/>
</dbReference>
<evidence type="ECO:0000313" key="3">
    <source>
        <dbReference type="Proteomes" id="UP000568664"/>
    </source>
</evidence>
<dbReference type="Proteomes" id="UP000568664">
    <property type="component" value="Unassembled WGS sequence"/>
</dbReference>
<dbReference type="Pfam" id="PF00561">
    <property type="entry name" value="Abhydrolase_1"/>
    <property type="match status" value="1"/>
</dbReference>
<evidence type="ECO:0000259" key="1">
    <source>
        <dbReference type="Pfam" id="PF00561"/>
    </source>
</evidence>
<dbReference type="EMBL" id="JABBXH010000001">
    <property type="protein sequence ID" value="NMP30107.1"/>
    <property type="molecule type" value="Genomic_DNA"/>
</dbReference>
<gene>
    <name evidence="2" type="ORF">HII17_00910</name>
</gene>
<proteinExistence type="predicted"/>
<dbReference type="AlphaFoldDB" id="A0A7Y0Q5U7"/>
<dbReference type="PANTHER" id="PTHR43798:SF33">
    <property type="entry name" value="HYDROLASE, PUTATIVE (AFU_ORTHOLOGUE AFUA_2G14860)-RELATED"/>
    <property type="match status" value="1"/>
</dbReference>